<evidence type="ECO:0000256" key="9">
    <source>
        <dbReference type="RuleBase" id="RU369079"/>
    </source>
</evidence>
<comment type="function">
    <text evidence="9">Part of the tripartite ATP-independent periplasmic (TRAP) transport system.</text>
</comment>
<dbReference type="GO" id="GO:0005886">
    <property type="term" value="C:plasma membrane"/>
    <property type="evidence" value="ECO:0007669"/>
    <property type="project" value="UniProtKB-SubCell"/>
</dbReference>
<proteinExistence type="inferred from homology"/>
<comment type="similarity">
    <text evidence="8 9">Belongs to the TRAP transporter small permease family.</text>
</comment>
<evidence type="ECO:0000256" key="6">
    <source>
        <dbReference type="ARBA" id="ARBA00022989"/>
    </source>
</evidence>
<keyword evidence="2 9" id="KW-0813">Transport</keyword>
<protein>
    <recommendedName>
        <fullName evidence="9">TRAP transporter small permease protein</fullName>
    </recommendedName>
</protein>
<geneLocation type="plasmid" evidence="11 12">
    <name>pP73A</name>
</geneLocation>
<evidence type="ECO:0000256" key="7">
    <source>
        <dbReference type="ARBA" id="ARBA00023136"/>
    </source>
</evidence>
<evidence type="ECO:0000256" key="4">
    <source>
        <dbReference type="ARBA" id="ARBA00022519"/>
    </source>
</evidence>
<feature type="transmembrane region" description="Helical" evidence="9">
    <location>
        <begin position="142"/>
        <end position="163"/>
    </location>
</feature>
<dbReference type="KEGG" id="cid:P73_4402"/>
<organism evidence="11 12">
    <name type="scientific">Celeribacter indicus</name>
    <dbReference type="NCBI Taxonomy" id="1208324"/>
    <lineage>
        <taxon>Bacteria</taxon>
        <taxon>Pseudomonadati</taxon>
        <taxon>Pseudomonadota</taxon>
        <taxon>Alphaproteobacteria</taxon>
        <taxon>Rhodobacterales</taxon>
        <taxon>Roseobacteraceae</taxon>
        <taxon>Celeribacter</taxon>
    </lineage>
</organism>
<dbReference type="Proteomes" id="UP000031521">
    <property type="component" value="Plasmid pP73A"/>
</dbReference>
<dbReference type="InterPro" id="IPR055348">
    <property type="entry name" value="DctQ"/>
</dbReference>
<name>A0A0B5E9W2_9RHOB</name>
<keyword evidence="4 9" id="KW-0997">Cell inner membrane</keyword>
<evidence type="ECO:0000259" key="10">
    <source>
        <dbReference type="Pfam" id="PF04290"/>
    </source>
</evidence>
<evidence type="ECO:0000256" key="3">
    <source>
        <dbReference type="ARBA" id="ARBA00022475"/>
    </source>
</evidence>
<feature type="transmembrane region" description="Helical" evidence="9">
    <location>
        <begin position="102"/>
        <end position="122"/>
    </location>
</feature>
<evidence type="ECO:0000256" key="8">
    <source>
        <dbReference type="ARBA" id="ARBA00038436"/>
    </source>
</evidence>
<evidence type="ECO:0000313" key="12">
    <source>
        <dbReference type="Proteomes" id="UP000031521"/>
    </source>
</evidence>
<evidence type="ECO:0000313" key="11">
    <source>
        <dbReference type="EMBL" id="AJE49117.1"/>
    </source>
</evidence>
<dbReference type="PANTHER" id="PTHR35011:SF10">
    <property type="entry name" value="TRAP TRANSPORTER SMALL PERMEASE PROTEIN"/>
    <property type="match status" value="1"/>
</dbReference>
<dbReference type="Pfam" id="PF04290">
    <property type="entry name" value="DctQ"/>
    <property type="match status" value="1"/>
</dbReference>
<dbReference type="OrthoDB" id="9797534at2"/>
<keyword evidence="3" id="KW-1003">Cell membrane</keyword>
<keyword evidence="11" id="KW-0614">Plasmid</keyword>
<comment type="subcellular location">
    <subcellularLocation>
        <location evidence="1 9">Cell inner membrane</location>
        <topology evidence="1 9">Multi-pass membrane protein</topology>
    </subcellularLocation>
</comment>
<gene>
    <name evidence="11" type="ORF">P73_4402</name>
</gene>
<sequence length="201" mass="21668">MSEKQGSPPRGPFGPGGVLDTAVRQVETVLLYLLCLVLFVMMVLIAADALGRYSMNRPLTFTVDLVTMYLLPAAMLLPAGLVLRRGGHIGVDLFAMMMPRRLYHALIGLGLLASAPIFWIMTHRIALMASDSLSQKLVATGMVPWPIWAEQAIFALAMGLFTLRALHIGVSQLVAAVTGDSAQAISILPDGDTREHSEEAV</sequence>
<dbReference type="AlphaFoldDB" id="A0A0B5E9W2"/>
<dbReference type="GO" id="GO:0022857">
    <property type="term" value="F:transmembrane transporter activity"/>
    <property type="evidence" value="ECO:0007669"/>
    <property type="project" value="UniProtKB-UniRule"/>
</dbReference>
<reference evidence="11 12" key="1">
    <citation type="journal article" date="2014" name="Int. J. Syst. Evol. Microbiol.">
        <title>Celeribacter indicus sp. nov., a polycyclic aromatic hydrocarbon-degrading bacterium from deep-sea sediment and reclassification of Huaishuia halophila as Celeribacter halophilus comb. nov.</title>
        <authorList>
            <person name="Lai Q."/>
            <person name="Cao J."/>
            <person name="Yuan J."/>
            <person name="Li F."/>
            <person name="Shao Z."/>
        </authorList>
    </citation>
    <scope>NUCLEOTIDE SEQUENCE [LARGE SCALE GENOMIC DNA]</scope>
    <source>
        <strain evidence="11">P73</strain>
        <plasmid evidence="12">Plasmid pP73A</plasmid>
    </source>
</reference>
<dbReference type="HOGENOM" id="CLU_086356_8_3_5"/>
<accession>A0A0B5E9W2</accession>
<evidence type="ECO:0000256" key="5">
    <source>
        <dbReference type="ARBA" id="ARBA00022692"/>
    </source>
</evidence>
<dbReference type="RefSeq" id="WP_043872113.1">
    <property type="nucleotide sequence ID" value="NZ_CP004394.1"/>
</dbReference>
<feature type="domain" description="Tripartite ATP-independent periplasmic transporters DctQ component" evidence="10">
    <location>
        <begin position="41"/>
        <end position="167"/>
    </location>
</feature>
<dbReference type="GO" id="GO:0015740">
    <property type="term" value="P:C4-dicarboxylate transport"/>
    <property type="evidence" value="ECO:0007669"/>
    <property type="project" value="TreeGrafter"/>
</dbReference>
<comment type="subunit">
    <text evidence="9">The complex comprises the extracytoplasmic solute receptor protein and the two transmembrane proteins.</text>
</comment>
<dbReference type="PANTHER" id="PTHR35011">
    <property type="entry name" value="2,3-DIKETO-L-GULONATE TRAP TRANSPORTER SMALL PERMEASE PROTEIN YIAM"/>
    <property type="match status" value="1"/>
</dbReference>
<evidence type="ECO:0000256" key="1">
    <source>
        <dbReference type="ARBA" id="ARBA00004429"/>
    </source>
</evidence>
<keyword evidence="12" id="KW-1185">Reference proteome</keyword>
<evidence type="ECO:0000256" key="2">
    <source>
        <dbReference type="ARBA" id="ARBA00022448"/>
    </source>
</evidence>
<dbReference type="InterPro" id="IPR007387">
    <property type="entry name" value="TRAP_DctQ"/>
</dbReference>
<feature type="transmembrane region" description="Helical" evidence="9">
    <location>
        <begin position="59"/>
        <end position="81"/>
    </location>
</feature>
<feature type="transmembrane region" description="Helical" evidence="9">
    <location>
        <begin position="29"/>
        <end position="47"/>
    </location>
</feature>
<keyword evidence="6 9" id="KW-1133">Transmembrane helix</keyword>
<keyword evidence="5 9" id="KW-0812">Transmembrane</keyword>
<keyword evidence="7 9" id="KW-0472">Membrane</keyword>
<dbReference type="EMBL" id="CP004394">
    <property type="protein sequence ID" value="AJE49117.1"/>
    <property type="molecule type" value="Genomic_DNA"/>
</dbReference>